<organism evidence="1 2">
    <name type="scientific">Smallanthus sonchifolius</name>
    <dbReference type="NCBI Taxonomy" id="185202"/>
    <lineage>
        <taxon>Eukaryota</taxon>
        <taxon>Viridiplantae</taxon>
        <taxon>Streptophyta</taxon>
        <taxon>Embryophyta</taxon>
        <taxon>Tracheophyta</taxon>
        <taxon>Spermatophyta</taxon>
        <taxon>Magnoliopsida</taxon>
        <taxon>eudicotyledons</taxon>
        <taxon>Gunneridae</taxon>
        <taxon>Pentapetalae</taxon>
        <taxon>asterids</taxon>
        <taxon>campanulids</taxon>
        <taxon>Asterales</taxon>
        <taxon>Asteraceae</taxon>
        <taxon>Asteroideae</taxon>
        <taxon>Heliantheae alliance</taxon>
        <taxon>Millerieae</taxon>
        <taxon>Smallanthus</taxon>
    </lineage>
</organism>
<comment type="caution">
    <text evidence="1">The sequence shown here is derived from an EMBL/GenBank/DDBJ whole genome shotgun (WGS) entry which is preliminary data.</text>
</comment>
<reference evidence="2" key="1">
    <citation type="journal article" date="2022" name="Mol. Ecol. Resour.">
        <title>The genomes of chicory, endive, great burdock and yacon provide insights into Asteraceae palaeo-polyploidization history and plant inulin production.</title>
        <authorList>
            <person name="Fan W."/>
            <person name="Wang S."/>
            <person name="Wang H."/>
            <person name="Wang A."/>
            <person name="Jiang F."/>
            <person name="Liu H."/>
            <person name="Zhao H."/>
            <person name="Xu D."/>
            <person name="Zhang Y."/>
        </authorList>
    </citation>
    <scope>NUCLEOTIDE SEQUENCE [LARGE SCALE GENOMIC DNA]</scope>
    <source>
        <strain evidence="2">cv. Yunnan</strain>
    </source>
</reference>
<sequence>MVSETAGYRGGSAGGDNACQLRDLAIANGEEGELANGHNNGEVSLMVGRAIANDSNSSISCMFSHCAACAWRGIFRRLIEGILSLHPRALFRRCRRLRRRIRCRFAHRTKTRGSTHSN</sequence>
<name>A0ACB9IMZ0_9ASTR</name>
<evidence type="ECO:0000313" key="1">
    <source>
        <dbReference type="EMBL" id="KAI3808437.1"/>
    </source>
</evidence>
<proteinExistence type="predicted"/>
<reference evidence="1 2" key="2">
    <citation type="journal article" date="2022" name="Mol. Ecol. Resour.">
        <title>The genomes of chicory, endive, great burdock and yacon provide insights into Asteraceae paleo-polyploidization history and plant inulin production.</title>
        <authorList>
            <person name="Fan W."/>
            <person name="Wang S."/>
            <person name="Wang H."/>
            <person name="Wang A."/>
            <person name="Jiang F."/>
            <person name="Liu H."/>
            <person name="Zhao H."/>
            <person name="Xu D."/>
            <person name="Zhang Y."/>
        </authorList>
    </citation>
    <scope>NUCLEOTIDE SEQUENCE [LARGE SCALE GENOMIC DNA]</scope>
    <source>
        <strain evidence="2">cv. Yunnan</strain>
        <tissue evidence="1">Leaves</tissue>
    </source>
</reference>
<accession>A0ACB9IMZ0</accession>
<gene>
    <name evidence="1" type="ORF">L1987_24388</name>
</gene>
<dbReference type="EMBL" id="CM042025">
    <property type="protein sequence ID" value="KAI3808437.1"/>
    <property type="molecule type" value="Genomic_DNA"/>
</dbReference>
<dbReference type="Proteomes" id="UP001056120">
    <property type="component" value="Linkage Group LG08"/>
</dbReference>
<evidence type="ECO:0000313" key="2">
    <source>
        <dbReference type="Proteomes" id="UP001056120"/>
    </source>
</evidence>
<protein>
    <submittedName>
        <fullName evidence="1">Uncharacterized protein</fullName>
    </submittedName>
</protein>
<keyword evidence="2" id="KW-1185">Reference proteome</keyword>